<dbReference type="SUPFAM" id="SSF69047">
    <property type="entry name" value="Hypothetical protein YjbJ"/>
    <property type="match status" value="1"/>
</dbReference>
<name>A0ABV7X616_9SPHN</name>
<feature type="region of interest" description="Disordered" evidence="1">
    <location>
        <begin position="1"/>
        <end position="62"/>
    </location>
</feature>
<accession>A0ABV7X616</accession>
<protein>
    <submittedName>
        <fullName evidence="2">CsbD family protein</fullName>
    </submittedName>
</protein>
<dbReference type="InterPro" id="IPR036629">
    <property type="entry name" value="YjbJ_sf"/>
</dbReference>
<proteinExistence type="predicted"/>
<sequence>MDDEMKNRAKGVYDETMGKAKRAVGDATNRPDIRAEGDAQEALGDAEKEAARREEARKDGLR</sequence>
<dbReference type="EMBL" id="JBHRXV010000001">
    <property type="protein sequence ID" value="MFC3711183.1"/>
    <property type="molecule type" value="Genomic_DNA"/>
</dbReference>
<feature type="compositionally biased region" description="Basic and acidic residues" evidence="1">
    <location>
        <begin position="45"/>
        <end position="62"/>
    </location>
</feature>
<reference evidence="3" key="1">
    <citation type="journal article" date="2019" name="Int. J. Syst. Evol. Microbiol.">
        <title>The Global Catalogue of Microorganisms (GCM) 10K type strain sequencing project: providing services to taxonomists for standard genome sequencing and annotation.</title>
        <authorList>
            <consortium name="The Broad Institute Genomics Platform"/>
            <consortium name="The Broad Institute Genome Sequencing Center for Infectious Disease"/>
            <person name="Wu L."/>
            <person name="Ma J."/>
        </authorList>
    </citation>
    <scope>NUCLEOTIDE SEQUENCE [LARGE SCALE GENOMIC DNA]</scope>
    <source>
        <strain evidence="3">KCTC 42644</strain>
    </source>
</reference>
<evidence type="ECO:0000313" key="3">
    <source>
        <dbReference type="Proteomes" id="UP001595615"/>
    </source>
</evidence>
<evidence type="ECO:0000313" key="2">
    <source>
        <dbReference type="EMBL" id="MFC3711183.1"/>
    </source>
</evidence>
<feature type="compositionally biased region" description="Basic and acidic residues" evidence="1">
    <location>
        <begin position="1"/>
        <end position="18"/>
    </location>
</feature>
<dbReference type="Proteomes" id="UP001595615">
    <property type="component" value="Unassembled WGS sequence"/>
</dbReference>
<gene>
    <name evidence="2" type="ORF">ACFOMD_01280</name>
</gene>
<keyword evidence="3" id="KW-1185">Reference proteome</keyword>
<comment type="caution">
    <text evidence="2">The sequence shown here is derived from an EMBL/GenBank/DDBJ whole genome shotgun (WGS) entry which is preliminary data.</text>
</comment>
<evidence type="ECO:0000256" key="1">
    <source>
        <dbReference type="SAM" id="MobiDB-lite"/>
    </source>
</evidence>
<organism evidence="2 3">
    <name type="scientific">Sphingoaurantiacus capsulatus</name>
    <dbReference type="NCBI Taxonomy" id="1771310"/>
    <lineage>
        <taxon>Bacteria</taxon>
        <taxon>Pseudomonadati</taxon>
        <taxon>Pseudomonadota</taxon>
        <taxon>Alphaproteobacteria</taxon>
        <taxon>Sphingomonadales</taxon>
        <taxon>Sphingosinicellaceae</taxon>
        <taxon>Sphingoaurantiacus</taxon>
    </lineage>
</organism>
<dbReference type="RefSeq" id="WP_380855600.1">
    <property type="nucleotide sequence ID" value="NZ_JBHRXV010000001.1"/>
</dbReference>